<evidence type="ECO:0008006" key="3">
    <source>
        <dbReference type="Google" id="ProtNLM"/>
    </source>
</evidence>
<name>A0ABR7D4E8_9BACT</name>
<dbReference type="Proteomes" id="UP000646484">
    <property type="component" value="Unassembled WGS sequence"/>
</dbReference>
<gene>
    <name evidence="1" type="ORF">H8S64_16370</name>
</gene>
<sequence length="527" mass="60005">MKNLITIGCFLFIFFLTGCFEDEGNYDLKETNEPTWLWNYTQSPLYITTYAGDTINVNVPFRFDKDSATALANARYEWRFNGTLFSEDRNLRMPADTIVKKLNLPFSETSGGSGTYAIIDKTTDIKYMVRTWLTIRPMYYKGDWLILSENGADSKLSFYKIKRRTVGGMSTTTYTLYDNVYEELNPGMKLPGTPRRLRYHVAKHISAPMGATTIVTSQSGYTLNNENLLAVGDVKEEFEDGIPANFNISNVFHGGQVSWIATEDGRLFRRIMSDNWLGGKYLADPYVVDEKGYKVTDFGQGRTPSNITSPCYDELNRRVLMIRMRAPFSILPVTYIAGTNHPLPVWDMPAGTEVLHLYASSHKNLPYGDNQMYSMIFNDANGDTWMADFVLNKNNGLCVEHEHASLIRFPGGNLPKGTKFLTAAADYKPYSNIYTFYTKGNELRYVNRVNDVDYPFMTFDHEITVVRYNAYNINYNRLGIGLENGDFFLVDLTDIANPVIMEETKVNVGGKVVDLMEFATDTYVDLY</sequence>
<comment type="caution">
    <text evidence="1">The sequence shown here is derived from an EMBL/GenBank/DDBJ whole genome shotgun (WGS) entry which is preliminary data.</text>
</comment>
<dbReference type="PROSITE" id="PS51257">
    <property type="entry name" value="PROKAR_LIPOPROTEIN"/>
    <property type="match status" value="1"/>
</dbReference>
<accession>A0ABR7D4E8</accession>
<reference evidence="1 2" key="1">
    <citation type="submission" date="2020-08" db="EMBL/GenBank/DDBJ databases">
        <title>Genome public.</title>
        <authorList>
            <person name="Liu C."/>
            <person name="Sun Q."/>
        </authorList>
    </citation>
    <scope>NUCLEOTIDE SEQUENCE [LARGE SCALE GENOMIC DNA]</scope>
    <source>
        <strain evidence="1 2">NSJ-56</strain>
    </source>
</reference>
<dbReference type="InterPro" id="IPR032183">
    <property type="entry name" value="PKD-like"/>
</dbReference>
<proteinExistence type="predicted"/>
<keyword evidence="2" id="KW-1185">Reference proteome</keyword>
<dbReference type="RefSeq" id="WP_186977469.1">
    <property type="nucleotide sequence ID" value="NZ_JACOOH010000007.1"/>
</dbReference>
<evidence type="ECO:0000313" key="1">
    <source>
        <dbReference type="EMBL" id="MBC5622669.1"/>
    </source>
</evidence>
<organism evidence="1 2">
    <name type="scientific">Butyricimonas hominis</name>
    <dbReference type="NCBI Taxonomy" id="2763032"/>
    <lineage>
        <taxon>Bacteria</taxon>
        <taxon>Pseudomonadati</taxon>
        <taxon>Bacteroidota</taxon>
        <taxon>Bacteroidia</taxon>
        <taxon>Bacteroidales</taxon>
        <taxon>Odoribacteraceae</taxon>
        <taxon>Butyricimonas</taxon>
    </lineage>
</organism>
<dbReference type="EMBL" id="JACOOH010000007">
    <property type="protein sequence ID" value="MBC5622669.1"/>
    <property type="molecule type" value="Genomic_DNA"/>
</dbReference>
<protein>
    <recommendedName>
        <fullName evidence="3">PKD-like family protein</fullName>
    </recommendedName>
</protein>
<evidence type="ECO:0000313" key="2">
    <source>
        <dbReference type="Proteomes" id="UP000646484"/>
    </source>
</evidence>
<dbReference type="Pfam" id="PF16407">
    <property type="entry name" value="PKD_2"/>
    <property type="match status" value="1"/>
</dbReference>